<comment type="catalytic activity">
    <reaction evidence="9">
        <text>a 2'-deoxyadenosine in DNA + S-adenosyl-L-methionine = an N(6)-methyl-2'-deoxyadenosine in DNA + S-adenosyl-L-homocysteine + H(+)</text>
        <dbReference type="Rhea" id="RHEA:15197"/>
        <dbReference type="Rhea" id="RHEA-COMP:12418"/>
        <dbReference type="Rhea" id="RHEA-COMP:12419"/>
        <dbReference type="ChEBI" id="CHEBI:15378"/>
        <dbReference type="ChEBI" id="CHEBI:57856"/>
        <dbReference type="ChEBI" id="CHEBI:59789"/>
        <dbReference type="ChEBI" id="CHEBI:90615"/>
        <dbReference type="ChEBI" id="CHEBI:90616"/>
        <dbReference type="EC" id="2.1.1.72"/>
    </reaction>
</comment>
<dbReference type="PRINTS" id="PR00507">
    <property type="entry name" value="N12N6MTFRASE"/>
</dbReference>
<dbReference type="InterPro" id="IPR002052">
    <property type="entry name" value="DNA_methylase_N6_adenine_CS"/>
</dbReference>
<keyword evidence="14" id="KW-1185">Reference proteome</keyword>
<dbReference type="PANTHER" id="PTHR42933:SF4">
    <property type="entry name" value="TYPE I RESTRICTION ENZYME ECOKI METHYLASE SUBUNIT"/>
    <property type="match status" value="1"/>
</dbReference>
<reference evidence="13 14" key="1">
    <citation type="submission" date="2016-10" db="EMBL/GenBank/DDBJ databases">
        <authorList>
            <person name="de Groot N.N."/>
        </authorList>
    </citation>
    <scope>NUCLEOTIDE SEQUENCE [LARGE SCALE GENOMIC DNA]</scope>
    <source>
        <strain evidence="13 14">DSM 19548</strain>
    </source>
</reference>
<dbReference type="InterPro" id="IPR029063">
    <property type="entry name" value="SAM-dependent_MTases_sf"/>
</dbReference>
<evidence type="ECO:0000313" key="13">
    <source>
        <dbReference type="EMBL" id="SFD29637.1"/>
    </source>
</evidence>
<keyword evidence="5" id="KW-0808">Transferase</keyword>
<evidence type="ECO:0000256" key="4">
    <source>
        <dbReference type="ARBA" id="ARBA00022603"/>
    </source>
</evidence>
<evidence type="ECO:0000256" key="3">
    <source>
        <dbReference type="ARBA" id="ARBA00011900"/>
    </source>
</evidence>
<feature type="coiled-coil region" evidence="10">
    <location>
        <begin position="681"/>
        <end position="708"/>
    </location>
</feature>
<dbReference type="RefSeq" id="WP_093363005.1">
    <property type="nucleotide sequence ID" value="NZ_FOLG01000028.1"/>
</dbReference>
<dbReference type="GO" id="GO:0009307">
    <property type="term" value="P:DNA restriction-modification system"/>
    <property type="evidence" value="ECO:0007669"/>
    <property type="project" value="UniProtKB-KW"/>
</dbReference>
<evidence type="ECO:0000256" key="6">
    <source>
        <dbReference type="ARBA" id="ARBA00022691"/>
    </source>
</evidence>
<dbReference type="GO" id="GO:0009007">
    <property type="term" value="F:site-specific DNA-methyltransferase (adenine-specific) activity"/>
    <property type="evidence" value="ECO:0007669"/>
    <property type="project" value="UniProtKB-EC"/>
</dbReference>
<evidence type="ECO:0000256" key="5">
    <source>
        <dbReference type="ARBA" id="ARBA00022679"/>
    </source>
</evidence>
<feature type="domain" description="DNA methylase adenine-specific" evidence="12">
    <location>
        <begin position="324"/>
        <end position="652"/>
    </location>
</feature>
<evidence type="ECO:0000256" key="10">
    <source>
        <dbReference type="SAM" id="Coils"/>
    </source>
</evidence>
<dbReference type="AlphaFoldDB" id="A0A1I1R640"/>
<dbReference type="InterPro" id="IPR044946">
    <property type="entry name" value="Restrct_endonuc_typeI_TRD_sf"/>
</dbReference>
<comment type="similarity">
    <text evidence="1">Belongs to the N(4)/N(6)-methyltransferase family.</text>
</comment>
<dbReference type="EMBL" id="FOLG01000028">
    <property type="protein sequence ID" value="SFD29637.1"/>
    <property type="molecule type" value="Genomic_DNA"/>
</dbReference>
<comment type="similarity">
    <text evidence="2">Belongs to the type-I restriction system S methylase family.</text>
</comment>
<proteinExistence type="inferred from homology"/>
<dbReference type="PANTHER" id="PTHR42933">
    <property type="entry name" value="SLR6095 PROTEIN"/>
    <property type="match status" value="1"/>
</dbReference>
<evidence type="ECO:0000256" key="2">
    <source>
        <dbReference type="ARBA" id="ARBA00010923"/>
    </source>
</evidence>
<evidence type="ECO:0000256" key="8">
    <source>
        <dbReference type="ARBA" id="ARBA00023125"/>
    </source>
</evidence>
<keyword evidence="6" id="KW-0949">S-adenosyl-L-methionine</keyword>
<name>A0A1I1R640_9RHOB</name>
<dbReference type="OrthoDB" id="9806213at2"/>
<evidence type="ECO:0000256" key="7">
    <source>
        <dbReference type="ARBA" id="ARBA00022747"/>
    </source>
</evidence>
<feature type="domain" description="Type I restriction modification DNA specificity" evidence="11">
    <location>
        <begin position="713"/>
        <end position="875"/>
    </location>
</feature>
<keyword evidence="7" id="KW-0680">Restriction system</keyword>
<accession>A0A1I1R640</accession>
<keyword evidence="8" id="KW-0238">DNA-binding</keyword>
<dbReference type="InterPro" id="IPR003356">
    <property type="entry name" value="DNA_methylase_A-5"/>
</dbReference>
<keyword evidence="10" id="KW-0175">Coiled coil</keyword>
<evidence type="ECO:0000256" key="1">
    <source>
        <dbReference type="ARBA" id="ARBA00006594"/>
    </source>
</evidence>
<dbReference type="STRING" id="441112.SAMN04488094_12811"/>
<dbReference type="Gene3D" id="3.40.50.150">
    <property type="entry name" value="Vaccinia Virus protein VP39"/>
    <property type="match status" value="1"/>
</dbReference>
<evidence type="ECO:0000256" key="9">
    <source>
        <dbReference type="ARBA" id="ARBA00047942"/>
    </source>
</evidence>
<protein>
    <recommendedName>
        <fullName evidence="3">site-specific DNA-methyltransferase (adenine-specific)</fullName>
        <ecNumber evidence="3">2.1.1.72</ecNumber>
    </recommendedName>
</protein>
<dbReference type="Gene3D" id="3.90.220.20">
    <property type="entry name" value="DNA methylase specificity domains"/>
    <property type="match status" value="1"/>
</dbReference>
<evidence type="ECO:0000259" key="12">
    <source>
        <dbReference type="Pfam" id="PF02384"/>
    </source>
</evidence>
<dbReference type="GO" id="GO:0003677">
    <property type="term" value="F:DNA binding"/>
    <property type="evidence" value="ECO:0007669"/>
    <property type="project" value="UniProtKB-KW"/>
</dbReference>
<keyword evidence="4 13" id="KW-0489">Methyltransferase</keyword>
<dbReference type="EC" id="2.1.1.72" evidence="3"/>
<dbReference type="InterPro" id="IPR000055">
    <property type="entry name" value="Restrct_endonuc_typeI_TRD"/>
</dbReference>
<organism evidence="13 14">
    <name type="scientific">Tropicimonas isoalkanivorans</name>
    <dbReference type="NCBI Taxonomy" id="441112"/>
    <lineage>
        <taxon>Bacteria</taxon>
        <taxon>Pseudomonadati</taxon>
        <taxon>Pseudomonadota</taxon>
        <taxon>Alphaproteobacteria</taxon>
        <taxon>Rhodobacterales</taxon>
        <taxon>Roseobacteraceae</taxon>
        <taxon>Tropicimonas</taxon>
    </lineage>
</organism>
<evidence type="ECO:0000259" key="11">
    <source>
        <dbReference type="Pfam" id="PF01420"/>
    </source>
</evidence>
<dbReference type="InterPro" id="IPR051537">
    <property type="entry name" value="DNA_Adenine_Mtase"/>
</dbReference>
<dbReference type="PROSITE" id="PS00092">
    <property type="entry name" value="N6_MTASE"/>
    <property type="match status" value="1"/>
</dbReference>
<dbReference type="SUPFAM" id="SSF53335">
    <property type="entry name" value="S-adenosyl-L-methionine-dependent methyltransferases"/>
    <property type="match status" value="1"/>
</dbReference>
<dbReference type="GO" id="GO:0008170">
    <property type="term" value="F:N-methyltransferase activity"/>
    <property type="evidence" value="ECO:0007669"/>
    <property type="project" value="InterPro"/>
</dbReference>
<gene>
    <name evidence="13" type="ORF">SAMN04488094_12811</name>
</gene>
<sequence length="889" mass="98707">MANEELIQRGYLASGALKGDTFGEYELLNIGQTTIKELVAVGVEATPPKSIDFPFANYKAPKKPISAKPDRVYLRRILDHLVPVATAENKAPGKHKTEKEKLTSAEQALFAAASLGVNIAITSDGTKDIYIDVKASLENKALEYFDEQRDLNPAVLSNLLAGDTGVAKDPKPLAETTWQIIWHATKAEPKECLLTFVELFLLKFLSDNLPTATLPDAYRFYFLLEDPATFLSKHGMTAIEYYVKFIRPKFQELFPSDQVAQDTAINSMLGVSEVKSPTSIINGFAFHKSDETISGHNRTFLEILEAFKKFGPLTAIDPEFKLRLYETFLRRSARQQKLGQFFTPRNVVRPMIRMAQLGKLSDGAVVLDPAAGVGGFVLEPLLFDEALPNNVEFVAGKSKRRVRTIGLDVDLNLHMLAKANMLIHLAEAVRNPAVTVGALNQALSDTFVAINRNDTLGSLEYPPRDTVDVILTNPPYVTQGSAIYKKEIAEVKGMRNGVDLRDYYDNGGLGVEALFLRYISGALKPGGRAFIIVPLGMLNRTEPRPKSALLRECNIIASIQLPRNTFFNTAQKTYILAVERRHTDVDPRPPVFCAIARSIGETLDWQRIPTPDENDLDDIASAFIKFSEGDTSLADSSKLIRTVSADEFTANDRWDVTRFWSDDELVELGERENAVSRVDFVNEAREGISEISGELKAAQDELDKLTHAPMQDFELSDTKLFNVRSGTRVRGQDIRQHPGDIPIYSCFRDARIEKGRASRKWLESVGMTIEEKPIVTVNANGASVGKVYVRDQVCAITDDVIIIDVLDDLIDLDFLAIQLRSAVAAGGFLCEAKLFVARVKELTVSLPVKEDGTLDIEHQRKIAAAVKRFDNIRLKLSELGKWSGEARIA</sequence>
<dbReference type="Proteomes" id="UP000198728">
    <property type="component" value="Unassembled WGS sequence"/>
</dbReference>
<dbReference type="Pfam" id="PF01420">
    <property type="entry name" value="Methylase_S"/>
    <property type="match status" value="1"/>
</dbReference>
<dbReference type="GO" id="GO:0032259">
    <property type="term" value="P:methylation"/>
    <property type="evidence" value="ECO:0007669"/>
    <property type="project" value="UniProtKB-KW"/>
</dbReference>
<dbReference type="SUPFAM" id="SSF116734">
    <property type="entry name" value="DNA methylase specificity domain"/>
    <property type="match status" value="1"/>
</dbReference>
<evidence type="ECO:0000313" key="14">
    <source>
        <dbReference type="Proteomes" id="UP000198728"/>
    </source>
</evidence>
<dbReference type="Pfam" id="PF02384">
    <property type="entry name" value="N6_Mtase"/>
    <property type="match status" value="1"/>
</dbReference>